<dbReference type="PANTHER" id="PTHR46577:SF1">
    <property type="entry name" value="HTH-TYPE TRANSCRIPTIONAL REGULATORY PROTEIN GABR"/>
    <property type="match status" value="1"/>
</dbReference>
<keyword evidence="3" id="KW-0805">Transcription regulation</keyword>
<evidence type="ECO:0000256" key="5">
    <source>
        <dbReference type="ARBA" id="ARBA00023163"/>
    </source>
</evidence>
<dbReference type="PROSITE" id="PS50949">
    <property type="entry name" value="HTH_GNTR"/>
    <property type="match status" value="1"/>
</dbReference>
<feature type="domain" description="HTH gntR-type" evidence="6">
    <location>
        <begin position="13"/>
        <end position="81"/>
    </location>
</feature>
<dbReference type="GO" id="GO:0008483">
    <property type="term" value="F:transaminase activity"/>
    <property type="evidence" value="ECO:0007669"/>
    <property type="project" value="UniProtKB-KW"/>
</dbReference>
<keyword evidence="5" id="KW-0804">Transcription</keyword>
<dbReference type="InterPro" id="IPR015421">
    <property type="entry name" value="PyrdxlP-dep_Trfase_major"/>
</dbReference>
<dbReference type="SUPFAM" id="SSF46785">
    <property type="entry name" value="Winged helix' DNA-binding domain"/>
    <property type="match status" value="1"/>
</dbReference>
<dbReference type="Pfam" id="PF00392">
    <property type="entry name" value="GntR"/>
    <property type="match status" value="1"/>
</dbReference>
<gene>
    <name evidence="7" type="ORF">ISU02_09600</name>
</gene>
<evidence type="ECO:0000313" key="7">
    <source>
        <dbReference type="EMBL" id="MBF4693375.1"/>
    </source>
</evidence>
<reference evidence="7 8" key="1">
    <citation type="submission" date="2020-11" db="EMBL/GenBank/DDBJ databases">
        <title>Fusibacter basophilias sp. nov.</title>
        <authorList>
            <person name="Qiu D."/>
        </authorList>
    </citation>
    <scope>NUCLEOTIDE SEQUENCE [LARGE SCALE GENOMIC DNA]</scope>
    <source>
        <strain evidence="7 8">Q10-2</strain>
    </source>
</reference>
<keyword evidence="4" id="KW-0238">DNA-binding</keyword>
<dbReference type="CDD" id="cd00609">
    <property type="entry name" value="AAT_like"/>
    <property type="match status" value="1"/>
</dbReference>
<dbReference type="InterPro" id="IPR015424">
    <property type="entry name" value="PyrdxlP-dep_Trfase"/>
</dbReference>
<dbReference type="Gene3D" id="1.10.10.10">
    <property type="entry name" value="Winged helix-like DNA-binding domain superfamily/Winged helix DNA-binding domain"/>
    <property type="match status" value="1"/>
</dbReference>
<accession>A0ABR9ZU18</accession>
<dbReference type="InterPro" id="IPR000524">
    <property type="entry name" value="Tscrpt_reg_HTH_GntR"/>
</dbReference>
<dbReference type="SUPFAM" id="SSF53383">
    <property type="entry name" value="PLP-dependent transferases"/>
    <property type="match status" value="1"/>
</dbReference>
<evidence type="ECO:0000256" key="1">
    <source>
        <dbReference type="ARBA" id="ARBA00005384"/>
    </source>
</evidence>
<dbReference type="Proteomes" id="UP000614200">
    <property type="component" value="Unassembled WGS sequence"/>
</dbReference>
<evidence type="ECO:0000259" key="6">
    <source>
        <dbReference type="PROSITE" id="PS50949"/>
    </source>
</evidence>
<keyword evidence="7" id="KW-0808">Transferase</keyword>
<keyword evidence="8" id="KW-1185">Reference proteome</keyword>
<sequence length="481" mass="54481">MEIYIELQRNSRVPLYIQIYEAFRKAILSGEMEPYSKLMSVMQLKRLLCVSRNTVEIAYLQLLSEGFIFSKKGSGYFVCALDNMMSFDDLSDIACEDKAEVPPIKSLHLIRNDVAYDFKPGSVDQSQFPFKKWHEIARNIMNSDNPEILMYSDPRGERALRMEIAKYLKHSRGVLCDPDQIIIGAGTQTLISLLCLLLKEGPDLTVAVENPGFTAVRKAFEWHGCEIIPVSLNNNALDISAVKGVEANLSAIYLTPSNQHPMGGLLNVSERLSLLNWAKDKATYIIEDDYDSEFRYDIHPVPTLFGLDQYDQVIYMGTFSKTLFPGMHVGYTVLPLNLATRFSEIGQYYNQTASKIHQLTIAEFMKQGLFEKHIRKMRTVYGKKHQKMVTTIQETFGDRVCVIGDHAGVNLALRVKLPYSEKALIKRAEHVGIAVYPISFYYSASIQPVEYNDVFLGYGHMTLDEIGEAIALLGEVWTAVF</sequence>
<dbReference type="EMBL" id="JADKNH010000005">
    <property type="protein sequence ID" value="MBF4693375.1"/>
    <property type="molecule type" value="Genomic_DNA"/>
</dbReference>
<dbReference type="SMART" id="SM00345">
    <property type="entry name" value="HTH_GNTR"/>
    <property type="match status" value="1"/>
</dbReference>
<evidence type="ECO:0000313" key="8">
    <source>
        <dbReference type="Proteomes" id="UP000614200"/>
    </source>
</evidence>
<dbReference type="InterPro" id="IPR036388">
    <property type="entry name" value="WH-like_DNA-bd_sf"/>
</dbReference>
<keyword evidence="7" id="KW-0032">Aminotransferase</keyword>
<evidence type="ECO:0000256" key="4">
    <source>
        <dbReference type="ARBA" id="ARBA00023125"/>
    </source>
</evidence>
<comment type="caution">
    <text evidence="7">The sequence shown here is derived from an EMBL/GenBank/DDBJ whole genome shotgun (WGS) entry which is preliminary data.</text>
</comment>
<keyword evidence="2" id="KW-0663">Pyridoxal phosphate</keyword>
<organism evidence="7 8">
    <name type="scientific">Fusibacter ferrireducens</name>
    <dbReference type="NCBI Taxonomy" id="2785058"/>
    <lineage>
        <taxon>Bacteria</taxon>
        <taxon>Bacillati</taxon>
        <taxon>Bacillota</taxon>
        <taxon>Clostridia</taxon>
        <taxon>Eubacteriales</taxon>
        <taxon>Eubacteriales Family XII. Incertae Sedis</taxon>
        <taxon>Fusibacter</taxon>
    </lineage>
</organism>
<evidence type="ECO:0000256" key="3">
    <source>
        <dbReference type="ARBA" id="ARBA00023015"/>
    </source>
</evidence>
<evidence type="ECO:0000256" key="2">
    <source>
        <dbReference type="ARBA" id="ARBA00022898"/>
    </source>
</evidence>
<dbReference type="RefSeq" id="WP_194701612.1">
    <property type="nucleotide sequence ID" value="NZ_JADKNH010000005.1"/>
</dbReference>
<name>A0ABR9ZU18_9FIRM</name>
<dbReference type="InterPro" id="IPR036390">
    <property type="entry name" value="WH_DNA-bd_sf"/>
</dbReference>
<dbReference type="PANTHER" id="PTHR46577">
    <property type="entry name" value="HTH-TYPE TRANSCRIPTIONAL REGULATORY PROTEIN GABR"/>
    <property type="match status" value="1"/>
</dbReference>
<dbReference type="CDD" id="cd07377">
    <property type="entry name" value="WHTH_GntR"/>
    <property type="match status" value="1"/>
</dbReference>
<dbReference type="InterPro" id="IPR004839">
    <property type="entry name" value="Aminotransferase_I/II_large"/>
</dbReference>
<dbReference type="Gene3D" id="3.40.640.10">
    <property type="entry name" value="Type I PLP-dependent aspartate aminotransferase-like (Major domain)"/>
    <property type="match status" value="1"/>
</dbReference>
<dbReference type="InterPro" id="IPR051446">
    <property type="entry name" value="HTH_trans_reg/aminotransferase"/>
</dbReference>
<protein>
    <submittedName>
        <fullName evidence="7">PLP-dependent aminotransferase family protein</fullName>
    </submittedName>
</protein>
<proteinExistence type="inferred from homology"/>
<comment type="similarity">
    <text evidence="1">In the C-terminal section; belongs to the class-I pyridoxal-phosphate-dependent aminotransferase family.</text>
</comment>
<dbReference type="Pfam" id="PF00155">
    <property type="entry name" value="Aminotran_1_2"/>
    <property type="match status" value="1"/>
</dbReference>